<accession>A0A0A9GA92</accession>
<reference evidence="1" key="1">
    <citation type="submission" date="2014-09" db="EMBL/GenBank/DDBJ databases">
        <authorList>
            <person name="Magalhaes I.L.F."/>
            <person name="Oliveira U."/>
            <person name="Santos F.R."/>
            <person name="Vidigal T.H.D.A."/>
            <person name="Brescovit A.D."/>
            <person name="Santos A.J."/>
        </authorList>
    </citation>
    <scope>NUCLEOTIDE SEQUENCE</scope>
    <source>
        <tissue evidence="1">Shoot tissue taken approximately 20 cm above the soil surface</tissue>
    </source>
</reference>
<protein>
    <submittedName>
        <fullName evidence="1">Uncharacterized protein</fullName>
    </submittedName>
</protein>
<organism evidence="1">
    <name type="scientific">Arundo donax</name>
    <name type="common">Giant reed</name>
    <name type="synonym">Donax arundinaceus</name>
    <dbReference type="NCBI Taxonomy" id="35708"/>
    <lineage>
        <taxon>Eukaryota</taxon>
        <taxon>Viridiplantae</taxon>
        <taxon>Streptophyta</taxon>
        <taxon>Embryophyta</taxon>
        <taxon>Tracheophyta</taxon>
        <taxon>Spermatophyta</taxon>
        <taxon>Magnoliopsida</taxon>
        <taxon>Liliopsida</taxon>
        <taxon>Poales</taxon>
        <taxon>Poaceae</taxon>
        <taxon>PACMAD clade</taxon>
        <taxon>Arundinoideae</taxon>
        <taxon>Arundineae</taxon>
        <taxon>Arundo</taxon>
    </lineage>
</organism>
<dbReference type="EMBL" id="GBRH01177517">
    <property type="protein sequence ID" value="JAE20379.1"/>
    <property type="molecule type" value="Transcribed_RNA"/>
</dbReference>
<name>A0A0A9GA92_ARUDO</name>
<evidence type="ECO:0000313" key="1">
    <source>
        <dbReference type="EMBL" id="JAE20379.1"/>
    </source>
</evidence>
<dbReference type="AlphaFoldDB" id="A0A0A9GA92"/>
<proteinExistence type="predicted"/>
<sequence>MTMQASGCCLSRLSSPRWCRTPYAHSGLFQTMNTLTEHFPCSKNFSMNSENPRCGSIPGKYPHLLPCPCFSFAVTDMSCLFPEDRSLRRSKFLVAGFSIWARSIRCTMPSPRVREVRPGLSGSWSSGWLRGLRDSRLERSIRSRRR</sequence>
<reference evidence="1" key="2">
    <citation type="journal article" date="2015" name="Data Brief">
        <title>Shoot transcriptome of the giant reed, Arundo donax.</title>
        <authorList>
            <person name="Barrero R.A."/>
            <person name="Guerrero F.D."/>
            <person name="Moolhuijzen P."/>
            <person name="Goolsby J.A."/>
            <person name="Tidwell J."/>
            <person name="Bellgard S.E."/>
            <person name="Bellgard M.I."/>
        </authorList>
    </citation>
    <scope>NUCLEOTIDE SEQUENCE</scope>
    <source>
        <tissue evidence="1">Shoot tissue taken approximately 20 cm above the soil surface</tissue>
    </source>
</reference>